<organism evidence="4 5">
    <name type="scientific">Vibrio anguillarum</name>
    <name type="common">Listonella anguillarum</name>
    <dbReference type="NCBI Taxonomy" id="55601"/>
    <lineage>
        <taxon>Bacteria</taxon>
        <taxon>Pseudomonadati</taxon>
        <taxon>Pseudomonadota</taxon>
        <taxon>Gammaproteobacteria</taxon>
        <taxon>Vibrionales</taxon>
        <taxon>Vibrionaceae</taxon>
        <taxon>Vibrio</taxon>
    </lineage>
</organism>
<accession>A0A289GHI3</accession>
<sequence>MHKIINVRLNLCRLTMLFLPRLSMLFNKKMQKENDDLKAHIAALQAQQRLEQQKWQDEIQQLKEQLALLRTSTQLESDLMASHLSGSHMLEAIRSGLAHNAENLLRENESLKQLNSIFGQTSTAINHLSSRAEKIAEYAHASMESVTVLDKTTISIGQLVGTIQEISQQTNLLALNAAIEAARAGEAGRGFAVVADEVRALASKANDASTKIESLVGQVQNQTESIKGSMNQSQECAIEVENASNELKQTVTIVLDKSKQMQEVIRIATACSFLDTVKLDHAVWKNEVYDHILNRRFEHGMNTHQECRLGKWYFEGDGAREYSQLPSFAGLNAPHKLVHDSGKSALKFGQNGDWTQLIKQVDTMELASKSVVDSIDRLLKEVVNTH</sequence>
<dbReference type="AlphaFoldDB" id="A0A289GHI3"/>
<dbReference type="SMART" id="SM00283">
    <property type="entry name" value="MA"/>
    <property type="match status" value="1"/>
</dbReference>
<dbReference type="PANTHER" id="PTHR32089:SF70">
    <property type="entry name" value="ENERGY TAXIS MODULATING METHYL ACCEPTING SENSORY TRANSDUCER"/>
    <property type="match status" value="1"/>
</dbReference>
<dbReference type="InterPro" id="IPR025991">
    <property type="entry name" value="Chemoreceptor_zinc-bind_dom"/>
</dbReference>
<protein>
    <submittedName>
        <fullName evidence="4">Chemotaxis protein</fullName>
    </submittedName>
</protein>
<evidence type="ECO:0000256" key="1">
    <source>
        <dbReference type="ARBA" id="ARBA00004370"/>
    </source>
</evidence>
<evidence type="ECO:0000313" key="4">
    <source>
        <dbReference type="EMBL" id="AZS26592.1"/>
    </source>
</evidence>
<dbReference type="Pfam" id="PF00015">
    <property type="entry name" value="MCPsignal"/>
    <property type="match status" value="1"/>
</dbReference>
<dbReference type="Gene3D" id="1.20.120.30">
    <property type="entry name" value="Aspartate receptor, ligand-binding domain"/>
    <property type="match status" value="1"/>
</dbReference>
<keyword evidence="3" id="KW-0175">Coiled coil</keyword>
<gene>
    <name evidence="4" type="ORF">DYL72_16460</name>
</gene>
<reference evidence="4 5" key="1">
    <citation type="submission" date="2018-12" db="EMBL/GenBank/DDBJ databases">
        <title>Characterization and Draft Genome of Vibrio anguillarum J360 Marine Pathogen Isolated from an Outbreak in Lumpfish (Cyclopterus lumpus).</title>
        <authorList>
            <person name="Vasquez J.I."/>
            <person name="Cao T."/>
            <person name="Chakraborty S."/>
            <person name="Gnanagobal H."/>
            <person name="Wescot J."/>
            <person name="Boyce D."/>
            <person name="Santander J."/>
        </authorList>
    </citation>
    <scope>NUCLEOTIDE SEQUENCE [LARGE SCALE GENOMIC DNA]</scope>
    <source>
        <strain evidence="4 5">J360</strain>
    </source>
</reference>
<evidence type="ECO:0000256" key="2">
    <source>
        <dbReference type="ARBA" id="ARBA00023224"/>
    </source>
</evidence>
<dbReference type="GO" id="GO:0006935">
    <property type="term" value="P:chemotaxis"/>
    <property type="evidence" value="ECO:0007669"/>
    <property type="project" value="UniProtKB-ARBA"/>
</dbReference>
<dbReference type="PROSITE" id="PS50111">
    <property type="entry name" value="CHEMOTAXIS_TRANSDUC_2"/>
    <property type="match status" value="1"/>
</dbReference>
<dbReference type="Proteomes" id="UP000256923">
    <property type="component" value="Chromosome 2"/>
</dbReference>
<feature type="coiled-coil region" evidence="3">
    <location>
        <begin position="27"/>
        <end position="114"/>
    </location>
</feature>
<dbReference type="InterPro" id="IPR004089">
    <property type="entry name" value="MCPsignal_dom"/>
</dbReference>
<dbReference type="EMBL" id="CP034673">
    <property type="protein sequence ID" value="AZS26592.1"/>
    <property type="molecule type" value="Genomic_DNA"/>
</dbReference>
<name>A0A289GHI3_VIBAN</name>
<dbReference type="GO" id="GO:0016020">
    <property type="term" value="C:membrane"/>
    <property type="evidence" value="ECO:0007669"/>
    <property type="project" value="UniProtKB-SubCell"/>
</dbReference>
<dbReference type="GO" id="GO:0007165">
    <property type="term" value="P:signal transduction"/>
    <property type="evidence" value="ECO:0007669"/>
    <property type="project" value="UniProtKB-KW"/>
</dbReference>
<dbReference type="Gene3D" id="6.10.250.3200">
    <property type="match status" value="1"/>
</dbReference>
<dbReference type="PANTHER" id="PTHR32089">
    <property type="entry name" value="METHYL-ACCEPTING CHEMOTAXIS PROTEIN MCPB"/>
    <property type="match status" value="1"/>
</dbReference>
<keyword evidence="2" id="KW-0807">Transducer</keyword>
<proteinExistence type="predicted"/>
<dbReference type="Pfam" id="PF13682">
    <property type="entry name" value="CZB"/>
    <property type="match status" value="1"/>
</dbReference>
<evidence type="ECO:0000256" key="3">
    <source>
        <dbReference type="SAM" id="Coils"/>
    </source>
</evidence>
<comment type="subcellular location">
    <subcellularLocation>
        <location evidence="1">Membrane</location>
    </subcellularLocation>
</comment>
<evidence type="ECO:0000313" key="5">
    <source>
        <dbReference type="Proteomes" id="UP000256923"/>
    </source>
</evidence>
<dbReference type="SUPFAM" id="SSF58104">
    <property type="entry name" value="Methyl-accepting chemotaxis protein (MCP) signaling domain"/>
    <property type="match status" value="1"/>
</dbReference>